<evidence type="ECO:0000256" key="1">
    <source>
        <dbReference type="PROSITE-ProRule" id="PRU00047"/>
    </source>
</evidence>
<dbReference type="SUPFAM" id="SSF57756">
    <property type="entry name" value="Retrovirus zinc finger-like domains"/>
    <property type="match status" value="1"/>
</dbReference>
<dbReference type="Pfam" id="PF00098">
    <property type="entry name" value="zf-CCHC"/>
    <property type="match status" value="1"/>
</dbReference>
<reference evidence="4 5" key="1">
    <citation type="journal article" date="2017" name="Mol. Plant">
        <title>The Genome of Medicinal Plant Macleaya cordata Provides New Insights into Benzylisoquinoline Alkaloids Metabolism.</title>
        <authorList>
            <person name="Liu X."/>
            <person name="Liu Y."/>
            <person name="Huang P."/>
            <person name="Ma Y."/>
            <person name="Qing Z."/>
            <person name="Tang Q."/>
            <person name="Cao H."/>
            <person name="Cheng P."/>
            <person name="Zheng Y."/>
            <person name="Yuan Z."/>
            <person name="Zhou Y."/>
            <person name="Liu J."/>
            <person name="Tang Z."/>
            <person name="Zhuo Y."/>
            <person name="Zhang Y."/>
            <person name="Yu L."/>
            <person name="Huang J."/>
            <person name="Yang P."/>
            <person name="Peng Q."/>
            <person name="Zhang J."/>
            <person name="Jiang W."/>
            <person name="Zhang Z."/>
            <person name="Lin K."/>
            <person name="Ro D.K."/>
            <person name="Chen X."/>
            <person name="Xiong X."/>
            <person name="Shang Y."/>
            <person name="Huang S."/>
            <person name="Zeng J."/>
        </authorList>
    </citation>
    <scope>NUCLEOTIDE SEQUENCE [LARGE SCALE GENOMIC DNA]</scope>
    <source>
        <strain evidence="5">cv. BLH2017</strain>
        <tissue evidence="4">Root</tissue>
    </source>
</reference>
<dbReference type="InterPro" id="IPR001878">
    <property type="entry name" value="Znf_CCHC"/>
</dbReference>
<dbReference type="InterPro" id="IPR036875">
    <property type="entry name" value="Znf_CCHC_sf"/>
</dbReference>
<dbReference type="GO" id="GO:0008270">
    <property type="term" value="F:zinc ion binding"/>
    <property type="evidence" value="ECO:0007669"/>
    <property type="project" value="UniProtKB-KW"/>
</dbReference>
<dbReference type="SMART" id="SM00343">
    <property type="entry name" value="ZnF_C2HC"/>
    <property type="match status" value="1"/>
</dbReference>
<dbReference type="GO" id="GO:0003676">
    <property type="term" value="F:nucleic acid binding"/>
    <property type="evidence" value="ECO:0007669"/>
    <property type="project" value="InterPro"/>
</dbReference>
<protein>
    <submittedName>
        <fullName evidence="4">Zinc finger protein</fullName>
    </submittedName>
</protein>
<name>A0A200QW29_MACCD</name>
<feature type="domain" description="CCHC-type" evidence="3">
    <location>
        <begin position="74"/>
        <end position="91"/>
    </location>
</feature>
<evidence type="ECO:0000313" key="5">
    <source>
        <dbReference type="Proteomes" id="UP000195402"/>
    </source>
</evidence>
<sequence length="117" mass="13838">MEANQQQPWNPPQPNPAGTAEIRKIVEADWTNGQKEREQWEQKKKHKPNPRSNQRSQDFRGGNARPRNHNEEPRRCFRCMQEGHMVKDCPQPPPGIHEQMPNNQHECIYTWENCCVD</sequence>
<dbReference type="PROSITE" id="PS50158">
    <property type="entry name" value="ZF_CCHC"/>
    <property type="match status" value="1"/>
</dbReference>
<dbReference type="InParanoid" id="A0A200QW29"/>
<feature type="region of interest" description="Disordered" evidence="2">
    <location>
        <begin position="1"/>
        <end position="75"/>
    </location>
</feature>
<dbReference type="AlphaFoldDB" id="A0A200QW29"/>
<dbReference type="EMBL" id="MVGT01001026">
    <property type="protein sequence ID" value="OVA14678.1"/>
    <property type="molecule type" value="Genomic_DNA"/>
</dbReference>
<dbReference type="Proteomes" id="UP000195402">
    <property type="component" value="Unassembled WGS sequence"/>
</dbReference>
<evidence type="ECO:0000313" key="4">
    <source>
        <dbReference type="EMBL" id="OVA14678.1"/>
    </source>
</evidence>
<keyword evidence="1" id="KW-0862">Zinc</keyword>
<evidence type="ECO:0000259" key="3">
    <source>
        <dbReference type="PROSITE" id="PS50158"/>
    </source>
</evidence>
<accession>A0A200QW29</accession>
<gene>
    <name evidence="4" type="ORF">BVC80_1817g21</name>
</gene>
<keyword evidence="5" id="KW-1185">Reference proteome</keyword>
<organism evidence="4 5">
    <name type="scientific">Macleaya cordata</name>
    <name type="common">Five-seeded plume-poppy</name>
    <name type="synonym">Bocconia cordata</name>
    <dbReference type="NCBI Taxonomy" id="56857"/>
    <lineage>
        <taxon>Eukaryota</taxon>
        <taxon>Viridiplantae</taxon>
        <taxon>Streptophyta</taxon>
        <taxon>Embryophyta</taxon>
        <taxon>Tracheophyta</taxon>
        <taxon>Spermatophyta</taxon>
        <taxon>Magnoliopsida</taxon>
        <taxon>Ranunculales</taxon>
        <taxon>Papaveraceae</taxon>
        <taxon>Papaveroideae</taxon>
        <taxon>Macleaya</taxon>
    </lineage>
</organism>
<keyword evidence="1" id="KW-0863">Zinc-finger</keyword>
<comment type="caution">
    <text evidence="4">The sequence shown here is derived from an EMBL/GenBank/DDBJ whole genome shotgun (WGS) entry which is preliminary data.</text>
</comment>
<proteinExistence type="predicted"/>
<dbReference type="Gene3D" id="4.10.60.10">
    <property type="entry name" value="Zinc finger, CCHC-type"/>
    <property type="match status" value="1"/>
</dbReference>
<dbReference type="OrthoDB" id="3341596at2759"/>
<keyword evidence="1" id="KW-0479">Metal-binding</keyword>
<evidence type="ECO:0000256" key="2">
    <source>
        <dbReference type="SAM" id="MobiDB-lite"/>
    </source>
</evidence>